<dbReference type="GO" id="GO:0016655">
    <property type="term" value="F:oxidoreductase activity, acting on NAD(P)H, quinone or similar compound as acceptor"/>
    <property type="evidence" value="ECO:0007669"/>
    <property type="project" value="UniProtKB-UniRule"/>
</dbReference>
<feature type="domain" description="NqrA N-terminal barrel-sandwich hybrid" evidence="9">
    <location>
        <begin position="2"/>
        <end position="94"/>
    </location>
</feature>
<dbReference type="InterPro" id="IPR022615">
    <property type="entry name" value="NqrA_C_domain"/>
</dbReference>
<accession>A0A1N6M177</accession>
<evidence type="ECO:0000313" key="15">
    <source>
        <dbReference type="Proteomes" id="UP000515264"/>
    </source>
</evidence>
<evidence type="ECO:0000256" key="8">
    <source>
        <dbReference type="HAMAP-Rule" id="MF_00425"/>
    </source>
</evidence>
<dbReference type="PANTHER" id="PTHR37839">
    <property type="entry name" value="NA(+)-TRANSLOCATING NADH-QUINONE REDUCTASE SUBUNIT A"/>
    <property type="match status" value="1"/>
</dbReference>
<dbReference type="InterPro" id="IPR008703">
    <property type="entry name" value="NqrA"/>
</dbReference>
<comment type="subunit">
    <text evidence="8">Composed of six subunits; NqrA, NqrB, NqrC, NqrD, NqrE and NqrF.</text>
</comment>
<keyword evidence="6 8" id="KW-0830">Ubiquinone</keyword>
<comment type="catalytic activity">
    <reaction evidence="8">
        <text>a ubiquinone + n Na(+)(in) + NADH + H(+) = a ubiquinol + n Na(+)(out) + NAD(+)</text>
        <dbReference type="Rhea" id="RHEA:47748"/>
        <dbReference type="Rhea" id="RHEA-COMP:9565"/>
        <dbReference type="Rhea" id="RHEA-COMP:9566"/>
        <dbReference type="ChEBI" id="CHEBI:15378"/>
        <dbReference type="ChEBI" id="CHEBI:16389"/>
        <dbReference type="ChEBI" id="CHEBI:17976"/>
        <dbReference type="ChEBI" id="CHEBI:29101"/>
        <dbReference type="ChEBI" id="CHEBI:57540"/>
        <dbReference type="ChEBI" id="CHEBI:57945"/>
        <dbReference type="EC" id="7.2.1.1"/>
    </reaction>
</comment>
<reference evidence="12 15" key="3">
    <citation type="journal article" date="2020" name="J. Nat. Prod.">
        <title>Genomics-Metabolomics Profiling Disclosed Marine Vibrio spartinae 3.6 as a Producer of a New Branched Side Chain Prodigiosin.</title>
        <authorList>
            <person name="Vitale G.A."/>
            <person name="Sciarretta M."/>
            <person name="Palma Esposito F."/>
            <person name="January G.G."/>
            <person name="Giaccio M."/>
            <person name="Bunk B."/>
            <person name="Sproer C."/>
            <person name="Bajerski F."/>
            <person name="Power D."/>
            <person name="Festa C."/>
            <person name="Monti M.C."/>
            <person name="D'Auria M.V."/>
            <person name="de Pascale D."/>
        </authorList>
    </citation>
    <scope>NUCLEOTIDE SEQUENCE [LARGE SCALE GENOMIC DNA]</scope>
    <source>
        <strain evidence="12 15">3.6</strain>
    </source>
</reference>
<evidence type="ECO:0000256" key="3">
    <source>
        <dbReference type="ARBA" id="ARBA00023027"/>
    </source>
</evidence>
<evidence type="ECO:0000256" key="6">
    <source>
        <dbReference type="ARBA" id="ARBA00023075"/>
    </source>
</evidence>
<dbReference type="NCBIfam" id="TIGR01936">
    <property type="entry name" value="nqrA"/>
    <property type="match status" value="1"/>
</dbReference>
<protein>
    <recommendedName>
        <fullName evidence="8">Na(+)-translocating NADH-quinone reductase subunit A</fullName>
        <shortName evidence="8">Na(+)-NQR subunit A</shortName>
        <shortName evidence="8">Na(+)-translocating NQR subunit A</shortName>
        <ecNumber evidence="8">7.2.1.1</ecNumber>
    </recommendedName>
    <alternativeName>
        <fullName evidence="8">NQR complex subunit A</fullName>
    </alternativeName>
    <alternativeName>
        <fullName evidence="8">NQR-1 subunit A</fullName>
    </alternativeName>
</protein>
<dbReference type="EC" id="7.2.1.1" evidence="8"/>
<dbReference type="InterPro" id="IPR056147">
    <property type="entry name" value="NQRA_N"/>
</dbReference>
<dbReference type="NCBIfam" id="NF003759">
    <property type="entry name" value="PRK05352.1-2"/>
    <property type="match status" value="1"/>
</dbReference>
<reference evidence="13 14" key="1">
    <citation type="submission" date="2016-12" db="EMBL/GenBank/DDBJ databases">
        <authorList>
            <person name="Song W.-J."/>
            <person name="Kurnit D.M."/>
        </authorList>
    </citation>
    <scope>NUCLEOTIDE SEQUENCE [LARGE SCALE GENOMIC DNA]</scope>
    <source>
        <strain evidence="13 14">CECT 9026</strain>
    </source>
</reference>
<evidence type="ECO:0000256" key="7">
    <source>
        <dbReference type="ARBA" id="ARBA00023201"/>
    </source>
</evidence>
<dbReference type="EMBL" id="FSSB01000007">
    <property type="protein sequence ID" value="SIO93127.1"/>
    <property type="molecule type" value="Genomic_DNA"/>
</dbReference>
<keyword evidence="5 8" id="KW-0406">Ion transport</keyword>
<keyword evidence="15" id="KW-1185">Reference proteome</keyword>
<dbReference type="Pfam" id="PF05896">
    <property type="entry name" value="NQRA_N"/>
    <property type="match status" value="1"/>
</dbReference>
<dbReference type="Proteomes" id="UP000515264">
    <property type="component" value="Chromosome 1"/>
</dbReference>
<comment type="function">
    <text evidence="8">NQR complex catalyzes the reduction of ubiquinone-1 to ubiquinol by two successive reactions, coupled with the transport of Na(+) ions from the cytoplasm to the periplasm. NqrA to NqrE are probably involved in the second step, the conversion of ubisemiquinone to ubiquinol.</text>
</comment>
<feature type="domain" description="NqrA second alpha/beta" evidence="11">
    <location>
        <begin position="113"/>
        <end position="256"/>
    </location>
</feature>
<comment type="similarity">
    <text evidence="8">Belongs to the NqrA family.</text>
</comment>
<feature type="domain" description="Na(+)-translocating NADH-quinone reductase subunit A C-terminal" evidence="10">
    <location>
        <begin position="261"/>
        <end position="310"/>
    </location>
</feature>
<reference evidence="12" key="2">
    <citation type="submission" date="2019-11" db="EMBL/GenBank/DDBJ databases">
        <authorList>
            <person name="January G."/>
            <person name="Bunk B."/>
        </authorList>
    </citation>
    <scope>NUCLEOTIDE SEQUENCE</scope>
    <source>
        <strain evidence="12">3.6</strain>
    </source>
</reference>
<evidence type="ECO:0000259" key="11">
    <source>
        <dbReference type="Pfam" id="PF24836"/>
    </source>
</evidence>
<evidence type="ECO:0000259" key="10">
    <source>
        <dbReference type="Pfam" id="PF11973"/>
    </source>
</evidence>
<evidence type="ECO:0000313" key="13">
    <source>
        <dbReference type="EMBL" id="SIO93127.1"/>
    </source>
</evidence>
<evidence type="ECO:0000313" key="14">
    <source>
        <dbReference type="Proteomes" id="UP000184774"/>
    </source>
</evidence>
<keyword evidence="3 8" id="KW-0520">NAD</keyword>
<evidence type="ECO:0000313" key="12">
    <source>
        <dbReference type="EMBL" id="QMV15258.1"/>
    </source>
</evidence>
<keyword evidence="13" id="KW-0560">Oxidoreductase</keyword>
<evidence type="ECO:0000256" key="5">
    <source>
        <dbReference type="ARBA" id="ARBA00023065"/>
    </source>
</evidence>
<proteinExistence type="inferred from homology"/>
<keyword evidence="2 8" id="KW-1278">Translocase</keyword>
<organism evidence="13 14">
    <name type="scientific">Vibrio spartinae</name>
    <dbReference type="NCBI Taxonomy" id="1918945"/>
    <lineage>
        <taxon>Bacteria</taxon>
        <taxon>Pseudomonadati</taxon>
        <taxon>Pseudomonadota</taxon>
        <taxon>Gammaproteobacteria</taxon>
        <taxon>Vibrionales</taxon>
        <taxon>Vibrionaceae</taxon>
        <taxon>Vibrio</taxon>
    </lineage>
</organism>
<name>A0A1N6M177_9VIBR</name>
<evidence type="ECO:0000259" key="9">
    <source>
        <dbReference type="Pfam" id="PF05896"/>
    </source>
</evidence>
<dbReference type="EMBL" id="CP046268">
    <property type="protein sequence ID" value="QMV15258.1"/>
    <property type="molecule type" value="Genomic_DNA"/>
</dbReference>
<dbReference type="OrthoDB" id="9774536at2"/>
<evidence type="ECO:0000256" key="2">
    <source>
        <dbReference type="ARBA" id="ARBA00022967"/>
    </source>
</evidence>
<keyword evidence="7 8" id="KW-0739">Sodium transport</keyword>
<dbReference type="Proteomes" id="UP000184774">
    <property type="component" value="Unassembled WGS sequence"/>
</dbReference>
<gene>
    <name evidence="8 13" type="primary">nqrA</name>
    <name evidence="13" type="ORF">VSP9026_00776</name>
    <name evidence="12" type="ORF">Vspart_02552</name>
</gene>
<dbReference type="GO" id="GO:0006814">
    <property type="term" value="P:sodium ion transport"/>
    <property type="evidence" value="ECO:0007669"/>
    <property type="project" value="UniProtKB-UniRule"/>
</dbReference>
<dbReference type="RefSeq" id="WP_074371728.1">
    <property type="nucleotide sequence ID" value="NZ_AP024907.1"/>
</dbReference>
<dbReference type="HAMAP" id="MF_00425">
    <property type="entry name" value="NqrA"/>
    <property type="match status" value="1"/>
</dbReference>
<keyword evidence="4 8" id="KW-0915">Sodium</keyword>
<dbReference type="PANTHER" id="PTHR37839:SF1">
    <property type="entry name" value="NA(+)-TRANSLOCATING NADH-QUINONE REDUCTASE SUBUNIT A"/>
    <property type="match status" value="1"/>
</dbReference>
<keyword evidence="1 8" id="KW-0813">Transport</keyword>
<dbReference type="Pfam" id="PF11973">
    <property type="entry name" value="NQRA_SLBB"/>
    <property type="match status" value="1"/>
</dbReference>
<dbReference type="InterPro" id="IPR056148">
    <property type="entry name" value="NQRA_2nd"/>
</dbReference>
<dbReference type="Pfam" id="PF24836">
    <property type="entry name" value="NQRA_2nd"/>
    <property type="match status" value="1"/>
</dbReference>
<evidence type="ECO:0000256" key="4">
    <source>
        <dbReference type="ARBA" id="ARBA00023053"/>
    </source>
</evidence>
<dbReference type="AlphaFoldDB" id="A0A1N6M177"/>
<sequence length="446" mass="48940">MITIKKGLDLPIAGTPSQVISDGKTISKVALLGEEYVGMRPTMHVRVGDEVKKAQILFEDKKNPGVKFTSPVCGKVIEVNRGAKRVLQSVVIEVAGDAQETFDKFDASQLASLEREQVRTQLVDSGMWTALRTRPFSKVPAIDSATKAIFVTAIDTNPLAADPQLIINEQSDAFVAGLDVLSVLTEGKVYVCKQGKSLPRSAQPNVEEHVFEGPHPAGLPGTHMHFLYPVDLNHVAWSINYQDVIAIGHLFLTGELYVDRVVSLAGPVVNKPRLVRTMIGASLDELIDNEIMPGEVRVVSGSVLSGVKASGPHAYLGRYHLQVSVLREGREKELFGWLVPGKHKFSVTRSYLGHLFQGQLFNMTTSTNGSERAMVPIGNYEKIMPLDMEPTLLLRDICAGDTDSAQRLGILELDEEDLSLCTFVCPGKYEYGMLLRECLDKIEKEG</sequence>
<evidence type="ECO:0000256" key="1">
    <source>
        <dbReference type="ARBA" id="ARBA00022448"/>
    </source>
</evidence>